<feature type="region of interest" description="Disordered" evidence="1">
    <location>
        <begin position="203"/>
        <end position="241"/>
    </location>
</feature>
<reference evidence="4 5" key="1">
    <citation type="journal article" date="2019" name="Int. J. Syst. Evol. Microbiol.">
        <title>The Global Catalogue of Microorganisms (GCM) 10K type strain sequencing project: providing services to taxonomists for standard genome sequencing and annotation.</title>
        <authorList>
            <consortium name="The Broad Institute Genomics Platform"/>
            <consortium name="The Broad Institute Genome Sequencing Center for Infectious Disease"/>
            <person name="Wu L."/>
            <person name="Ma J."/>
        </authorList>
    </citation>
    <scope>NUCLEOTIDE SEQUENCE [LARGE SCALE GENOMIC DNA]</scope>
    <source>
        <strain evidence="4 5">CGMCC 1.12553</strain>
    </source>
</reference>
<keyword evidence="2" id="KW-1133">Transmembrane helix</keyword>
<gene>
    <name evidence="4" type="ORF">ACFO0N_02795</name>
</gene>
<proteinExistence type="predicted"/>
<sequence>MRRTGPRVPPLYRFVRDRSGGAESIGVVLLLVVTVAGTTAVVTLGDEALSGVERSADVQRAEHAMTLLDSRGAMAALGDTNAQQVDFGRAGAGSYGVDGSAGRITIEHVNYTAADPNDASDPELTETLYDAPLGAIFYENGDDRIAYQGGGVWRVRDEGATMVSPPEFHYRRSTLTLPVIRVTGSGTASGHVGATFERTASRERVYPNPGATADDPSGVGAPYDPDGTDGTGDEVPYDNPVRNGTIRVTVQSEFYQGWADYFRTRTDGDVTVDDAAEEAVVELQTVGGTMGDFDLPTHGNAVNVEAMSGGHPINEFEVTLQDPANSNNYKHLYWSFSATNGAEQFEVLVYSADKQRCKNGGEFAPLTVGVHYTNGTATHEWENANVDPTSGDIRIECADIDSDGKQEPRIVFDLVGSTPMDYQDVSTPADKWQTDPSGASDAKAYWTEHDDDAATGEPRTFVKGTGSAELGELTNHYLSLMGPDFDLVVGETSPSGKRIDEEASYGTIDYDQGAGGRYITFLHVTENEVEVRVS</sequence>
<dbReference type="Pfam" id="PF23985">
    <property type="entry name" value="DUF7308"/>
    <property type="match status" value="1"/>
</dbReference>
<accession>A0ABD5P878</accession>
<keyword evidence="5" id="KW-1185">Reference proteome</keyword>
<evidence type="ECO:0000313" key="4">
    <source>
        <dbReference type="EMBL" id="MFC4356873.1"/>
    </source>
</evidence>
<evidence type="ECO:0000256" key="1">
    <source>
        <dbReference type="SAM" id="MobiDB-lite"/>
    </source>
</evidence>
<keyword evidence="2" id="KW-0812">Transmembrane</keyword>
<keyword evidence="2" id="KW-0472">Membrane</keyword>
<dbReference type="RefSeq" id="WP_267625325.1">
    <property type="nucleotide sequence ID" value="NZ_JAODIW010000010.1"/>
</dbReference>
<name>A0ABD5P878_9EURY</name>
<dbReference type="EMBL" id="JBHSDS010000002">
    <property type="protein sequence ID" value="MFC4356873.1"/>
    <property type="molecule type" value="Genomic_DNA"/>
</dbReference>
<comment type="caution">
    <text evidence="4">The sequence shown here is derived from an EMBL/GenBank/DDBJ whole genome shotgun (WGS) entry which is preliminary data.</text>
</comment>
<feature type="transmembrane region" description="Helical" evidence="2">
    <location>
        <begin position="21"/>
        <end position="45"/>
    </location>
</feature>
<evidence type="ECO:0000259" key="3">
    <source>
        <dbReference type="Pfam" id="PF23985"/>
    </source>
</evidence>
<evidence type="ECO:0000256" key="2">
    <source>
        <dbReference type="SAM" id="Phobius"/>
    </source>
</evidence>
<dbReference type="Proteomes" id="UP001595921">
    <property type="component" value="Unassembled WGS sequence"/>
</dbReference>
<feature type="domain" description="DUF7308" evidence="3">
    <location>
        <begin position="303"/>
        <end position="511"/>
    </location>
</feature>
<dbReference type="InterPro" id="IPR055713">
    <property type="entry name" value="DUF7289"/>
</dbReference>
<dbReference type="AlphaFoldDB" id="A0ABD5P878"/>
<evidence type="ECO:0000313" key="5">
    <source>
        <dbReference type="Proteomes" id="UP001595921"/>
    </source>
</evidence>
<dbReference type="Pfam" id="PF23960">
    <property type="entry name" value="DUF7289"/>
    <property type="match status" value="1"/>
</dbReference>
<organism evidence="4 5">
    <name type="scientific">Halobium salinum</name>
    <dbReference type="NCBI Taxonomy" id="1364940"/>
    <lineage>
        <taxon>Archaea</taxon>
        <taxon>Methanobacteriati</taxon>
        <taxon>Methanobacteriota</taxon>
        <taxon>Stenosarchaea group</taxon>
        <taxon>Halobacteria</taxon>
        <taxon>Halobacteriales</taxon>
        <taxon>Haloferacaceae</taxon>
        <taxon>Halobium</taxon>
    </lineage>
</organism>
<protein>
    <recommendedName>
        <fullName evidence="3">DUF7308 domain-containing protein</fullName>
    </recommendedName>
</protein>
<dbReference type="InterPro" id="IPR055732">
    <property type="entry name" value="DUF7308"/>
</dbReference>